<dbReference type="Proteomes" id="UP000694867">
    <property type="component" value="Unplaced"/>
</dbReference>
<keyword evidence="5" id="KW-1185">Reference proteome</keyword>
<gene>
    <name evidence="6" type="primary">LOC100908921</name>
</gene>
<dbReference type="SMART" id="SM00360">
    <property type="entry name" value="RRM"/>
    <property type="match status" value="1"/>
</dbReference>
<evidence type="ECO:0000313" key="6">
    <source>
        <dbReference type="RefSeq" id="XP_003742137.1"/>
    </source>
</evidence>
<dbReference type="InterPro" id="IPR035979">
    <property type="entry name" value="RBD_domain_sf"/>
</dbReference>
<feature type="compositionally biased region" description="Basic and acidic residues" evidence="3">
    <location>
        <begin position="239"/>
        <end position="254"/>
    </location>
</feature>
<dbReference type="SUPFAM" id="SSF54928">
    <property type="entry name" value="RNA-binding domain, RBD"/>
    <property type="match status" value="1"/>
</dbReference>
<dbReference type="GO" id="GO:0003743">
    <property type="term" value="F:translation initiation factor activity"/>
    <property type="evidence" value="ECO:0007669"/>
    <property type="project" value="UniProtKB-KW"/>
</dbReference>
<sequence>MADNFSRFGRAGGRKPLPEEPPYTAYVGNLPERVVQADIDEIFNGLNIRSIRLVRDKETDRFKGYCYVEFDSRDTLERALDYDEAQVNGKVIKVDIADGRRNDRGGNRGGRGGDRRGFQDNRPPNRDNQGFNQGGYGDRLQGRGGNGGFRDNFGGSRDNFRGDMAASRDFQGPAWGMRRDQRRNNGPPDNFARQGEFKEPTREDSELRPKLKLAPRTVAAPVADIADTSTRSKIFGAAKPRDEKVYEGKVRRSSESSGTGSVYKE</sequence>
<dbReference type="InterPro" id="IPR012677">
    <property type="entry name" value="Nucleotide-bd_a/b_plait_sf"/>
</dbReference>
<evidence type="ECO:0000256" key="3">
    <source>
        <dbReference type="SAM" id="MobiDB-lite"/>
    </source>
</evidence>
<dbReference type="Pfam" id="PF00076">
    <property type="entry name" value="RRM_1"/>
    <property type="match status" value="1"/>
</dbReference>
<feature type="region of interest" description="Disordered" evidence="3">
    <location>
        <begin position="1"/>
        <end position="23"/>
    </location>
</feature>
<dbReference type="AlphaFoldDB" id="A0AAJ6QQ31"/>
<feature type="compositionally biased region" description="Basic and acidic residues" evidence="3">
    <location>
        <begin position="195"/>
        <end position="209"/>
    </location>
</feature>
<keyword evidence="1 2" id="KW-0694">RNA-binding</keyword>
<dbReference type="KEGG" id="goe:100908921"/>
<reference evidence="6" key="1">
    <citation type="submission" date="2025-08" db="UniProtKB">
        <authorList>
            <consortium name="RefSeq"/>
        </authorList>
    </citation>
    <scope>IDENTIFICATION</scope>
</reference>
<evidence type="ECO:0000259" key="4">
    <source>
        <dbReference type="PROSITE" id="PS50102"/>
    </source>
</evidence>
<dbReference type="FunFam" id="3.30.70.330:FF:000414">
    <property type="entry name" value="Eukaryotic translation initiation factor 4H"/>
    <property type="match status" value="1"/>
</dbReference>
<feature type="compositionally biased region" description="Basic and acidic residues" evidence="3">
    <location>
        <begin position="99"/>
        <end position="125"/>
    </location>
</feature>
<keyword evidence="6" id="KW-0648">Protein biosynthesis</keyword>
<dbReference type="GO" id="GO:0003723">
    <property type="term" value="F:RNA binding"/>
    <property type="evidence" value="ECO:0007669"/>
    <property type="project" value="UniProtKB-UniRule"/>
</dbReference>
<feature type="domain" description="RRM" evidence="4">
    <location>
        <begin position="23"/>
        <end position="99"/>
    </location>
</feature>
<dbReference type="InterPro" id="IPR000504">
    <property type="entry name" value="RRM_dom"/>
</dbReference>
<feature type="compositionally biased region" description="Polar residues" evidence="3">
    <location>
        <begin position="255"/>
        <end position="265"/>
    </location>
</feature>
<feature type="compositionally biased region" description="Gly residues" evidence="3">
    <location>
        <begin position="132"/>
        <end position="148"/>
    </location>
</feature>
<organism evidence="5 6">
    <name type="scientific">Galendromus occidentalis</name>
    <name type="common">western predatory mite</name>
    <dbReference type="NCBI Taxonomy" id="34638"/>
    <lineage>
        <taxon>Eukaryota</taxon>
        <taxon>Metazoa</taxon>
        <taxon>Ecdysozoa</taxon>
        <taxon>Arthropoda</taxon>
        <taxon>Chelicerata</taxon>
        <taxon>Arachnida</taxon>
        <taxon>Acari</taxon>
        <taxon>Parasitiformes</taxon>
        <taxon>Mesostigmata</taxon>
        <taxon>Gamasina</taxon>
        <taxon>Phytoseioidea</taxon>
        <taxon>Phytoseiidae</taxon>
        <taxon>Typhlodrominae</taxon>
        <taxon>Galendromus</taxon>
    </lineage>
</organism>
<proteinExistence type="predicted"/>
<keyword evidence="6" id="KW-0396">Initiation factor</keyword>
<evidence type="ECO:0000256" key="2">
    <source>
        <dbReference type="PROSITE-ProRule" id="PRU00176"/>
    </source>
</evidence>
<dbReference type="GeneID" id="100908921"/>
<evidence type="ECO:0000313" key="5">
    <source>
        <dbReference type="Proteomes" id="UP000694867"/>
    </source>
</evidence>
<feature type="region of interest" description="Disordered" evidence="3">
    <location>
        <begin position="99"/>
        <end position="265"/>
    </location>
</feature>
<dbReference type="Gene3D" id="3.30.70.330">
    <property type="match status" value="1"/>
</dbReference>
<dbReference type="RefSeq" id="XP_003742137.1">
    <property type="nucleotide sequence ID" value="XM_003742089.2"/>
</dbReference>
<dbReference type="PANTHER" id="PTHR23236:SF11">
    <property type="entry name" value="EUKARYOTIC TRANSLATION INITIATION FACTOR 4H"/>
    <property type="match status" value="1"/>
</dbReference>
<accession>A0AAJ6QQ31</accession>
<name>A0AAJ6QQ31_9ACAR</name>
<dbReference type="PANTHER" id="PTHR23236">
    <property type="entry name" value="EUKARYOTIC TRANSLATION INITIATION FACTOR 4B/4H"/>
    <property type="match status" value="1"/>
</dbReference>
<protein>
    <submittedName>
        <fullName evidence="6">Eukaryotic translation initiation factor 4H</fullName>
    </submittedName>
</protein>
<dbReference type="PROSITE" id="PS50102">
    <property type="entry name" value="RRM"/>
    <property type="match status" value="1"/>
</dbReference>
<evidence type="ECO:0000256" key="1">
    <source>
        <dbReference type="ARBA" id="ARBA00022884"/>
    </source>
</evidence>